<sequence>MIDKKEAKSAYKLQEKLGAVVAYKNISKNKFYLDIAPDLPGLKNRFEFSRKTGIGVPLAIEKDWKSDDFELLVLEELKKDELQTPKAFKEDLKTLKEIWLEKFIDKDLY</sequence>
<dbReference type="Proteomes" id="UP000181969">
    <property type="component" value="Unassembled WGS sequence"/>
</dbReference>
<gene>
    <name evidence="1" type="ORF">SAMN05216438_11243</name>
</gene>
<dbReference type="RefSeq" id="WP_074751598.1">
    <property type="nucleotide sequence ID" value="NZ_FOTJ01000012.1"/>
</dbReference>
<dbReference type="OrthoDB" id="9789954at2"/>
<reference evidence="1 2" key="1">
    <citation type="submission" date="2016-10" db="EMBL/GenBank/DDBJ databases">
        <authorList>
            <person name="de Groot N.N."/>
        </authorList>
    </citation>
    <scope>NUCLEOTIDE SEQUENCE [LARGE SCALE GENOMIC DNA]</scope>
    <source>
        <strain evidence="1 2">M79</strain>
    </source>
</reference>
<accession>A0A1I4I2A9</accession>
<name>A0A1I4I2A9_9LACT</name>
<dbReference type="EMBL" id="FOTJ01000012">
    <property type="protein sequence ID" value="SFL48509.1"/>
    <property type="molecule type" value="Genomic_DNA"/>
</dbReference>
<evidence type="ECO:0000313" key="2">
    <source>
        <dbReference type="Proteomes" id="UP000181969"/>
    </source>
</evidence>
<dbReference type="AlphaFoldDB" id="A0A1I4I2A9"/>
<dbReference type="CDD" id="cd10451">
    <property type="entry name" value="GIY-YIG_LuxR_like"/>
    <property type="match status" value="1"/>
</dbReference>
<proteinExistence type="predicted"/>
<organism evidence="1 2">
    <name type="scientific">Lactococcus garvieae</name>
    <dbReference type="NCBI Taxonomy" id="1363"/>
    <lineage>
        <taxon>Bacteria</taxon>
        <taxon>Bacillati</taxon>
        <taxon>Bacillota</taxon>
        <taxon>Bacilli</taxon>
        <taxon>Lactobacillales</taxon>
        <taxon>Streptococcaceae</taxon>
        <taxon>Lactococcus</taxon>
    </lineage>
</organism>
<evidence type="ECO:0000313" key="1">
    <source>
        <dbReference type="EMBL" id="SFL48509.1"/>
    </source>
</evidence>
<protein>
    <submittedName>
        <fullName evidence="1">Uncharacterized protein</fullName>
    </submittedName>
</protein>